<feature type="region of interest" description="Disordered" evidence="4">
    <location>
        <begin position="209"/>
        <end position="233"/>
    </location>
</feature>
<feature type="compositionally biased region" description="Basic residues" evidence="4">
    <location>
        <begin position="852"/>
        <end position="862"/>
    </location>
</feature>
<feature type="region of interest" description="Disordered" evidence="4">
    <location>
        <begin position="819"/>
        <end position="838"/>
    </location>
</feature>
<feature type="region of interest" description="Disordered" evidence="4">
    <location>
        <begin position="774"/>
        <end position="812"/>
    </location>
</feature>
<evidence type="ECO:0000313" key="6">
    <source>
        <dbReference type="Proteomes" id="UP000504607"/>
    </source>
</evidence>
<accession>A0A6I9R7F1</accession>
<feature type="compositionally biased region" description="Basic and acidic residues" evidence="4">
    <location>
        <begin position="872"/>
        <end position="894"/>
    </location>
</feature>
<feature type="compositionally biased region" description="Polar residues" evidence="4">
    <location>
        <begin position="819"/>
        <end position="834"/>
    </location>
</feature>
<dbReference type="PROSITE" id="PS51050">
    <property type="entry name" value="ZF_CW"/>
    <property type="match status" value="1"/>
</dbReference>
<keyword evidence="1" id="KW-0479">Metal-binding</keyword>
<evidence type="ECO:0000313" key="7">
    <source>
        <dbReference type="RefSeq" id="XP_010921774.1"/>
    </source>
</evidence>
<evidence type="ECO:0000256" key="2">
    <source>
        <dbReference type="ARBA" id="ARBA00022771"/>
    </source>
</evidence>
<evidence type="ECO:0000256" key="4">
    <source>
        <dbReference type="SAM" id="MobiDB-lite"/>
    </source>
</evidence>
<keyword evidence="2" id="KW-0863">Zinc-finger</keyword>
<name>A0A6I9R7F1_ELAGV</name>
<proteinExistence type="predicted"/>
<evidence type="ECO:0000259" key="5">
    <source>
        <dbReference type="PROSITE" id="PS51050"/>
    </source>
</evidence>
<evidence type="ECO:0000256" key="3">
    <source>
        <dbReference type="ARBA" id="ARBA00022833"/>
    </source>
</evidence>
<feature type="region of interest" description="Disordered" evidence="4">
    <location>
        <begin position="1176"/>
        <end position="1198"/>
    </location>
</feature>
<feature type="compositionally biased region" description="Acidic residues" evidence="4">
    <location>
        <begin position="23"/>
        <end position="40"/>
    </location>
</feature>
<dbReference type="Pfam" id="PF07496">
    <property type="entry name" value="zf-CW"/>
    <property type="match status" value="1"/>
</dbReference>
<feature type="region of interest" description="Disordered" evidence="4">
    <location>
        <begin position="847"/>
        <end position="894"/>
    </location>
</feature>
<keyword evidence="3" id="KW-0862">Zinc</keyword>
<feature type="compositionally biased region" description="Basic and acidic residues" evidence="4">
    <location>
        <begin position="476"/>
        <end position="489"/>
    </location>
</feature>
<feature type="compositionally biased region" description="Basic and acidic residues" evidence="4">
    <location>
        <begin position="567"/>
        <end position="583"/>
    </location>
</feature>
<dbReference type="PANTHER" id="PTHR46524:SF7">
    <property type="entry name" value="CW-TYPE ZINC FINGER"/>
    <property type="match status" value="1"/>
</dbReference>
<feature type="region of interest" description="Disordered" evidence="4">
    <location>
        <begin position="1300"/>
        <end position="1363"/>
    </location>
</feature>
<evidence type="ECO:0000256" key="1">
    <source>
        <dbReference type="ARBA" id="ARBA00022723"/>
    </source>
</evidence>
<dbReference type="Gene3D" id="3.30.40.100">
    <property type="match status" value="1"/>
</dbReference>
<dbReference type="OrthoDB" id="757982at2759"/>
<dbReference type="InParanoid" id="A0A6I9R7F1"/>
<protein>
    <submittedName>
        <fullName evidence="7">Uncharacterized protein LOC105045252</fullName>
    </submittedName>
</protein>
<reference evidence="7" key="1">
    <citation type="submission" date="2025-08" db="UniProtKB">
        <authorList>
            <consortium name="RefSeq"/>
        </authorList>
    </citation>
    <scope>IDENTIFICATION</scope>
</reference>
<dbReference type="InterPro" id="IPR011124">
    <property type="entry name" value="Znf_CW"/>
</dbReference>
<dbReference type="GO" id="GO:0008270">
    <property type="term" value="F:zinc ion binding"/>
    <property type="evidence" value="ECO:0007669"/>
    <property type="project" value="UniProtKB-KW"/>
</dbReference>
<feature type="region of interest" description="Disordered" evidence="4">
    <location>
        <begin position="554"/>
        <end position="583"/>
    </location>
</feature>
<dbReference type="Pfam" id="PF24756">
    <property type="entry name" value="THD_CWZF3-5-7"/>
    <property type="match status" value="1"/>
</dbReference>
<dbReference type="InterPro" id="IPR055300">
    <property type="entry name" value="CWZF3/5/7"/>
</dbReference>
<feature type="region of interest" description="Disordered" evidence="4">
    <location>
        <begin position="15"/>
        <end position="40"/>
    </location>
</feature>
<feature type="region of interest" description="Disordered" evidence="4">
    <location>
        <begin position="1029"/>
        <end position="1051"/>
    </location>
</feature>
<gene>
    <name evidence="7" type="primary">LOC105045252</name>
</gene>
<dbReference type="Proteomes" id="UP000504607">
    <property type="component" value="Chromosome 5"/>
</dbReference>
<feature type="domain" description="CW-type" evidence="5">
    <location>
        <begin position="678"/>
        <end position="731"/>
    </location>
</feature>
<keyword evidence="6" id="KW-1185">Reference proteome</keyword>
<feature type="compositionally biased region" description="Polar residues" evidence="4">
    <location>
        <begin position="1527"/>
        <end position="1537"/>
    </location>
</feature>
<feature type="compositionally biased region" description="Low complexity" evidence="4">
    <location>
        <begin position="1304"/>
        <end position="1317"/>
    </location>
</feature>
<organism evidence="6 7">
    <name type="scientific">Elaeis guineensis var. tenera</name>
    <name type="common">Oil palm</name>
    <dbReference type="NCBI Taxonomy" id="51953"/>
    <lineage>
        <taxon>Eukaryota</taxon>
        <taxon>Viridiplantae</taxon>
        <taxon>Streptophyta</taxon>
        <taxon>Embryophyta</taxon>
        <taxon>Tracheophyta</taxon>
        <taxon>Spermatophyta</taxon>
        <taxon>Magnoliopsida</taxon>
        <taxon>Liliopsida</taxon>
        <taxon>Arecaceae</taxon>
        <taxon>Arecoideae</taxon>
        <taxon>Cocoseae</taxon>
        <taxon>Elaeidinae</taxon>
        <taxon>Elaeis</taxon>
    </lineage>
</organism>
<dbReference type="FunCoup" id="A0A6I9R7F1">
    <property type="interactions" value="1526"/>
</dbReference>
<feature type="compositionally biased region" description="Polar residues" evidence="4">
    <location>
        <begin position="794"/>
        <end position="812"/>
    </location>
</feature>
<feature type="region of interest" description="Disordered" evidence="4">
    <location>
        <begin position="476"/>
        <end position="509"/>
    </location>
</feature>
<dbReference type="PANTHER" id="PTHR46524">
    <property type="entry name" value="CW-TYPE ZINC FINGER"/>
    <property type="match status" value="1"/>
</dbReference>
<sequence length="1808" mass="199626">MLSVRRGHEGRKQIELGFRGMEENELEEGEAWSGQEEDDDSCIDPDIALSYIGERLQDVLGHFQKDFEGGVSAENLGSKFGGYGSFLPTYQRSPFILTQPKSPPKAPNTNAARSPYAPLFEGTHQNPSIGMWSSLSKDSTASAPLLDNSSKNNIGTVNNEKPIPHHDSLCKPVNSSDQKTLKVRIKVGPDNILARNNAAIYSGLGLDMSPSSSLEDSPDGSGGLTPEFPDMPDESPRTILQIMTCFPVPGGFLLSPLRESLFQLSKKDTSFIKNCKTGMLYKDSPEKYAVLGDLTLPIRDVEGCSENKMKSDDKKGRSMEVKNLKYKDEIDTAMNRETNIETPAGHELVSNSMNMPLLSGSRNADRKAERQIVGEPVKGVSRMLNGPKDSKKIQVKERIPSPDLVKHKQLESMENMENNGAGSLGNDTTYSKGMFNSKTIMAEKALEERNTCNPKGPSFDLQQEVKGKIKEKYDLGNADSDRLKGRKEQVSGPADHIKHVSLQKGTPFEQDGEKIFQGKDQLSEGKRQLGKQTDAASLMELSKDNLSGHSSALLKEKRKKSHAKANYSEKKSKVSKSRKELNGGSFKELRGDVLGDINAKQRENGTDLPDLHSKDKMKVLKPEHEELFQSIKTSKERSGGKKIDKPPITDVPVSESTVMPLMGTAATSGAAAAPHAPVVIEEHWVCCDACQKWRLLPYWTNPDHLPKSWKCNMLNWLPGMNSCEISEEETTRALNALYLVPVAPESGASLEGHHNVSASGITTTNAQYLNQKFEQNSQSVPAIRKRKNGPKDASNVSNHSIQFSNPVKMNQQASIKNRSLNNASQYPFETNSSDKVGMGHARKLTDFSSEKQKHKQKEKHKNLGCYSNGGDFIEKREKQSKPKSKREVDQDDSRAFKKIKNEGSHYHIKDCYPDHDVAGKAGPDMVNGLSTLKIAKNRQKHNDISLSKDLKCEMKGSLSVSSKRLKNEVQDISTGEIKEIVSASDLEKPQRLTFAAKKRKPKEWQDSQEAQACLNEVLSENEMLKSKKARVSKSRMVSSTSKIDGGMDKGGSSMRVILPSSGEHPPDGMDDEGRYAVGKEHQLGQCQGIATFPQALDCVDTLKSDMAYAQACMAATSSSSKVSSSRRSKANFQELKGSPVESVSSSPLRISNTEKLFTKRKSVVKEDAINMGSSVLRSPKRCSDSEVDGGSDRSRKISKETSYLVQQHMENYKALESGVLDSVRRPLYCQSRETNQLSGGKVEDEMHLKRGACDGVSTSEFEEINVVSGIRNLMDHDNKYLHESLCKDHAQDLDKLNKHHQLDGSSHQNSGKNSSSKFQGRHRSSKSDMDNGKLRVPGSSCENKDSYSTKNGSSCRQKVDPDSYQHSTYLEDARDENYNFEGKDEKDCSGKKDCTARYSTGRRVNNSSFGMQESLDEHGPSILPNQLKDLDSRVSVVGARCGKSNVRDDRQLGFSYNEEKSPNHLISDRIDLPELPSVTGKAHSIFLPRDKQGTHCRGPQKLSSPVKESRSEVPSSDAVNADISRAGKQSRQPNIQNGVHHMGLRQPPPNDPDTSSPIRKDGHSAAHIAMKEARDLKHKANRLKSEGLELESTCLYFQAALKFLHCAFLMEPISFDGTKQGDASRSMQIYFETAKLSEFCAHEYERCKEMAAAALAYKCVEVAYLKSAYYKYPNAIKDQHELQAALQILQPGESPSSSASDVDNLNNQGTFGKAMSVRGVSSPQVAGNHVIAACNHPHIMRLLSYASDVNCAFEATRKSQIAIAAATASLEKDRPDGMSSVRKVLEFSFHNMEGLLPLVRLSMESINC</sequence>
<dbReference type="InterPro" id="IPR056406">
    <property type="entry name" value="THD_CWZF3/5/7"/>
</dbReference>
<dbReference type="RefSeq" id="XP_010921774.1">
    <property type="nucleotide sequence ID" value="XM_010923472.3"/>
</dbReference>
<feature type="region of interest" description="Disordered" evidence="4">
    <location>
        <begin position="1486"/>
        <end position="1562"/>
    </location>
</feature>